<name>A0AAE3W527_9ACTN</name>
<feature type="compositionally biased region" description="Low complexity" evidence="1">
    <location>
        <begin position="202"/>
        <end position="222"/>
    </location>
</feature>
<evidence type="ECO:0000313" key="3">
    <source>
        <dbReference type="Proteomes" id="UP001240236"/>
    </source>
</evidence>
<keyword evidence="3" id="KW-1185">Reference proteome</keyword>
<proteinExistence type="predicted"/>
<feature type="compositionally biased region" description="Low complexity" evidence="1">
    <location>
        <begin position="133"/>
        <end position="154"/>
    </location>
</feature>
<dbReference type="Proteomes" id="UP001240236">
    <property type="component" value="Unassembled WGS sequence"/>
</dbReference>
<feature type="region of interest" description="Disordered" evidence="1">
    <location>
        <begin position="36"/>
        <end position="69"/>
    </location>
</feature>
<gene>
    <name evidence="2" type="ORF">J2S42_006667</name>
</gene>
<organism evidence="2 3">
    <name type="scientific">Catenuloplanes indicus</name>
    <dbReference type="NCBI Taxonomy" id="137267"/>
    <lineage>
        <taxon>Bacteria</taxon>
        <taxon>Bacillati</taxon>
        <taxon>Actinomycetota</taxon>
        <taxon>Actinomycetes</taxon>
        <taxon>Micromonosporales</taxon>
        <taxon>Micromonosporaceae</taxon>
        <taxon>Catenuloplanes</taxon>
    </lineage>
</organism>
<feature type="compositionally biased region" description="Low complexity" evidence="1">
    <location>
        <begin position="167"/>
        <end position="179"/>
    </location>
</feature>
<feature type="region of interest" description="Disordered" evidence="1">
    <location>
        <begin position="89"/>
        <end position="274"/>
    </location>
</feature>
<reference evidence="2 3" key="1">
    <citation type="submission" date="2023-07" db="EMBL/GenBank/DDBJ databases">
        <title>Sequencing the genomes of 1000 actinobacteria strains.</title>
        <authorList>
            <person name="Klenk H.-P."/>
        </authorList>
    </citation>
    <scope>NUCLEOTIDE SEQUENCE [LARGE SCALE GENOMIC DNA]</scope>
    <source>
        <strain evidence="2 3">DSM 44709</strain>
    </source>
</reference>
<comment type="caution">
    <text evidence="2">The sequence shown here is derived from an EMBL/GenBank/DDBJ whole genome shotgun (WGS) entry which is preliminary data.</text>
</comment>
<dbReference type="EMBL" id="JAUSUZ010000001">
    <property type="protein sequence ID" value="MDQ0369998.1"/>
    <property type="molecule type" value="Genomic_DNA"/>
</dbReference>
<dbReference type="AlphaFoldDB" id="A0AAE3W527"/>
<evidence type="ECO:0000256" key="1">
    <source>
        <dbReference type="SAM" id="MobiDB-lite"/>
    </source>
</evidence>
<evidence type="ECO:0000313" key="2">
    <source>
        <dbReference type="EMBL" id="MDQ0369998.1"/>
    </source>
</evidence>
<accession>A0AAE3W527</accession>
<feature type="compositionally biased region" description="Basic residues" evidence="1">
    <location>
        <begin position="254"/>
        <end position="264"/>
    </location>
</feature>
<feature type="compositionally biased region" description="Low complexity" evidence="1">
    <location>
        <begin position="36"/>
        <end position="64"/>
    </location>
</feature>
<protein>
    <submittedName>
        <fullName evidence="2">Uncharacterized protein</fullName>
    </submittedName>
</protein>
<sequence length="274" mass="27151">MRRPAGLPGRRADVRWSGAGAVAAPADVACSRAALPGRPAGAARSGRTGATRAGDAGATRSGDAGADRAVEDQFGGSVQVCGWVSSSGDGASTHVPGASCHRDRGIAGVPSRVTGAGRDVTRSAGGSAQVIRASGGAAENSAGAVGANVGEGSADAGRTGIGAGTVGSSASSPGGIAARSRSRRRCRSGPPARDRERLRPPRTISSASMSSTAARSSALSRTHVMSLISPPGGMAGSGDPPGRRPVRPSCSTLRCRRRGPRRRILPPGPRAQSP</sequence>